<dbReference type="InterPro" id="IPR006621">
    <property type="entry name" value="Nose-resist-to-fluoxetine_N"/>
</dbReference>
<dbReference type="PANTHER" id="PTHR11161:SF0">
    <property type="entry name" value="O-ACYLTRANSFERASE LIKE PROTEIN"/>
    <property type="match status" value="1"/>
</dbReference>
<dbReference type="AlphaFoldDB" id="A0AAN9T8N7"/>
<dbReference type="EMBL" id="JBBCAQ010000036">
    <property type="protein sequence ID" value="KAK7576665.1"/>
    <property type="molecule type" value="Genomic_DNA"/>
</dbReference>
<evidence type="ECO:0000259" key="1">
    <source>
        <dbReference type="SMART" id="SM00703"/>
    </source>
</evidence>
<proteinExistence type="predicted"/>
<keyword evidence="3" id="KW-1185">Reference proteome</keyword>
<dbReference type="Proteomes" id="UP001367676">
    <property type="component" value="Unassembled WGS sequence"/>
</dbReference>
<accession>A0AAN9T8N7</accession>
<dbReference type="InterPro" id="IPR052728">
    <property type="entry name" value="O2_lipid_transport_reg"/>
</dbReference>
<sequence length="374" mass="41848">MEQAASEKCRNDYLLYLSHLRNQSVWAVRMKESSEWPSVGLYSGVVEHLGNWDGCLRASGPNDIAGKYCIAEIILKNLPIDDYDSDRHLTTKGCECEDCSAWSMLRKCSNDPLRADRRKIQWAICLPSSCSSGDLKKSLESFMIPVFDGSGLIIQVNLDSSMCSTRVLEPENYPKEYYITSLLSATNNLSSLMKYPLPPPLFCYNQWLPHKLQVMVKALTIAPHGMTILFVANMLPYLGDGPLWNLSQALISQPCKTYWLTSLLAVNNFNGAGKLCLLPSWHLAVDSQNSLIGILLLFVLTKNRRLGLILIGLAFILSTISTGLELEPEHTDLGGGKYEAGAIYFQTSVQRRVEHDVRHRVLWSTLELVYPGAL</sequence>
<feature type="domain" description="Nose resistant-to-fluoxetine protein N-terminal" evidence="1">
    <location>
        <begin position="6"/>
        <end position="161"/>
    </location>
</feature>
<gene>
    <name evidence="2" type="ORF">V9T40_012951</name>
</gene>
<name>A0AAN9T8N7_9HEMI</name>
<dbReference type="SMART" id="SM00703">
    <property type="entry name" value="NRF"/>
    <property type="match status" value="1"/>
</dbReference>
<dbReference type="PANTHER" id="PTHR11161">
    <property type="entry name" value="O-ACYLTRANSFERASE"/>
    <property type="match status" value="1"/>
</dbReference>
<comment type="caution">
    <text evidence="2">The sequence shown here is derived from an EMBL/GenBank/DDBJ whole genome shotgun (WGS) entry which is preliminary data.</text>
</comment>
<evidence type="ECO:0000313" key="3">
    <source>
        <dbReference type="Proteomes" id="UP001367676"/>
    </source>
</evidence>
<protein>
    <recommendedName>
        <fullName evidence="1">Nose resistant-to-fluoxetine protein N-terminal domain-containing protein</fullName>
    </recommendedName>
</protein>
<evidence type="ECO:0000313" key="2">
    <source>
        <dbReference type="EMBL" id="KAK7576665.1"/>
    </source>
</evidence>
<dbReference type="Pfam" id="PF20146">
    <property type="entry name" value="NRF"/>
    <property type="match status" value="1"/>
</dbReference>
<reference evidence="2 3" key="1">
    <citation type="submission" date="2024-03" db="EMBL/GenBank/DDBJ databases">
        <title>Adaptation during the transition from Ophiocordyceps entomopathogen to insect associate is accompanied by gene loss and intensified selection.</title>
        <authorList>
            <person name="Ward C.M."/>
            <person name="Onetto C.A."/>
            <person name="Borneman A.R."/>
        </authorList>
    </citation>
    <scope>NUCLEOTIDE SEQUENCE [LARGE SCALE GENOMIC DNA]</scope>
    <source>
        <strain evidence="2">AWRI1</strain>
        <tissue evidence="2">Single Adult Female</tissue>
    </source>
</reference>
<organism evidence="2 3">
    <name type="scientific">Parthenolecanium corni</name>
    <dbReference type="NCBI Taxonomy" id="536013"/>
    <lineage>
        <taxon>Eukaryota</taxon>
        <taxon>Metazoa</taxon>
        <taxon>Ecdysozoa</taxon>
        <taxon>Arthropoda</taxon>
        <taxon>Hexapoda</taxon>
        <taxon>Insecta</taxon>
        <taxon>Pterygota</taxon>
        <taxon>Neoptera</taxon>
        <taxon>Paraneoptera</taxon>
        <taxon>Hemiptera</taxon>
        <taxon>Sternorrhyncha</taxon>
        <taxon>Coccoidea</taxon>
        <taxon>Coccidae</taxon>
        <taxon>Parthenolecanium</taxon>
    </lineage>
</organism>